<dbReference type="Pfam" id="PF09925">
    <property type="entry name" value="DUF2157"/>
    <property type="match status" value="1"/>
</dbReference>
<feature type="transmembrane region" description="Helical" evidence="1">
    <location>
        <begin position="278"/>
        <end position="303"/>
    </location>
</feature>
<feature type="transmembrane region" description="Helical" evidence="1">
    <location>
        <begin position="43"/>
        <end position="62"/>
    </location>
</feature>
<keyword evidence="5" id="KW-1185">Reference proteome</keyword>
<proteinExistence type="predicted"/>
<name>A0A0U1Q1I9_9BURK</name>
<feature type="transmembrane region" description="Helical" evidence="1">
    <location>
        <begin position="392"/>
        <end position="425"/>
    </location>
</feature>
<feature type="transmembrane region" description="Helical" evidence="1">
    <location>
        <begin position="559"/>
        <end position="581"/>
    </location>
</feature>
<dbReference type="STRING" id="1610491.AAV94_04410"/>
<feature type="transmembrane region" description="Helical" evidence="1">
    <location>
        <begin position="309"/>
        <end position="328"/>
    </location>
</feature>
<feature type="domain" description="DUF2157" evidence="2">
    <location>
        <begin position="2"/>
        <end position="91"/>
    </location>
</feature>
<reference evidence="4 5" key="1">
    <citation type="submission" date="2015-05" db="EMBL/GenBank/DDBJ databases">
        <title>Draft genome sequence of Lampropedia sp. CT6, isolated from the microbial mat of a hot water spring, located at Manikaran, India.</title>
        <authorList>
            <person name="Tripathi C."/>
            <person name="Rani P."/>
            <person name="Mahato N.K."/>
            <person name="Lal R."/>
        </authorList>
    </citation>
    <scope>NUCLEOTIDE SEQUENCE [LARGE SCALE GENOMIC DNA]</scope>
    <source>
        <strain evidence="4 5">CT6</strain>
    </source>
</reference>
<feature type="transmembrane region" description="Helical" evidence="1">
    <location>
        <begin position="179"/>
        <end position="197"/>
    </location>
</feature>
<feature type="transmembrane region" description="Helical" evidence="1">
    <location>
        <begin position="437"/>
        <end position="459"/>
    </location>
</feature>
<feature type="transmembrane region" description="Helical" evidence="1">
    <location>
        <begin position="503"/>
        <end position="528"/>
    </location>
</feature>
<keyword evidence="1" id="KW-0812">Transmembrane</keyword>
<dbReference type="AlphaFoldDB" id="A0A0U1Q1I9"/>
<feature type="transmembrane region" description="Helical" evidence="1">
    <location>
        <begin position="124"/>
        <end position="143"/>
    </location>
</feature>
<feature type="transmembrane region" description="Helical" evidence="1">
    <location>
        <begin position="366"/>
        <end position="385"/>
    </location>
</feature>
<feature type="transmembrane region" description="Helical" evidence="1">
    <location>
        <begin position="535"/>
        <end position="553"/>
    </location>
</feature>
<evidence type="ECO:0000259" key="3">
    <source>
        <dbReference type="Pfam" id="PF14351"/>
    </source>
</evidence>
<protein>
    <recommendedName>
        <fullName evidence="6">DUF4401 domain-containing protein</fullName>
    </recommendedName>
</protein>
<feature type="transmembrane region" description="Helical" evidence="1">
    <location>
        <begin position="12"/>
        <end position="31"/>
    </location>
</feature>
<gene>
    <name evidence="4" type="ORF">AAV94_04410</name>
</gene>
<accession>A0A0U1Q1I9</accession>
<evidence type="ECO:0000313" key="5">
    <source>
        <dbReference type="Proteomes" id="UP000050580"/>
    </source>
</evidence>
<dbReference type="EMBL" id="LBNQ01000018">
    <property type="protein sequence ID" value="KKW68610.1"/>
    <property type="molecule type" value="Genomic_DNA"/>
</dbReference>
<feature type="transmembrane region" description="Helical" evidence="1">
    <location>
        <begin position="340"/>
        <end position="360"/>
    </location>
</feature>
<evidence type="ECO:0000313" key="4">
    <source>
        <dbReference type="EMBL" id="KKW68610.1"/>
    </source>
</evidence>
<feature type="domain" description="DUF4401" evidence="3">
    <location>
        <begin position="277"/>
        <end position="582"/>
    </location>
</feature>
<keyword evidence="1" id="KW-1133">Transmembrane helix</keyword>
<feature type="transmembrane region" description="Helical" evidence="1">
    <location>
        <begin position="228"/>
        <end position="248"/>
    </location>
</feature>
<dbReference type="Pfam" id="PF14351">
    <property type="entry name" value="DUF4401"/>
    <property type="match status" value="1"/>
</dbReference>
<feature type="transmembrane region" description="Helical" evidence="1">
    <location>
        <begin position="471"/>
        <end position="491"/>
    </location>
</feature>
<sequence length="591" mass="63136">MVAYNWEDLHRLVRLGVAASVLLSVAAATAVQRPHGIGWRVGCLVTALCIGALLALVGQIYQTGADRWQLFATWAATMLPVAALARSRACWALWVVVCSVALHTWQAAHHIAADLWMPPRGADATAMAAVALLCAALWLLVRLWPRAFSTQHPRVLQISLYALALGAGAVAAAQSQRDTLWYVALFSALVAPAWLLAWRARDALALAIAYLAAITVGLVLLVERLPPNWLLAAAGMLLLASSAAVYHVTRVWRLRPHAAAHVTCRAQTDPAPEPSTPWWLSALMAVAAWTSALLCVAAFFILFQRTEPAVATLLGIIAIACGLLMMQSTHAIRGSFIRQIGFACSLSGQLCLCVTVLLQSHPGEELLLAFACIALLCALLGGMFAHRLLCLVTAILLALVWLVLQGAALLPLALCMTLATLVLWLRVPHPAAWAKALQHAMTLCSLLATGLVAIGETPFDSPVTFAVSPQLAAVLHALTALVWIVTAWLLARPYRPSRWLLGLASAVAATLSYAMPALLLAHALALVVFARGQRVWLALTTLAQVGIVALYYYNMHLSLRTRAVSMLLVGGIAVGVAALLARRHRSPEAGA</sequence>
<keyword evidence="1" id="KW-0472">Membrane</keyword>
<feature type="transmembrane region" description="Helical" evidence="1">
    <location>
        <begin position="92"/>
        <end position="112"/>
    </location>
</feature>
<evidence type="ECO:0000259" key="2">
    <source>
        <dbReference type="Pfam" id="PF09925"/>
    </source>
</evidence>
<dbReference type="InterPro" id="IPR025513">
    <property type="entry name" value="DUF4401"/>
</dbReference>
<dbReference type="InterPro" id="IPR018677">
    <property type="entry name" value="DUF2157"/>
</dbReference>
<comment type="caution">
    <text evidence="4">The sequence shown here is derived from an EMBL/GenBank/DDBJ whole genome shotgun (WGS) entry which is preliminary data.</text>
</comment>
<evidence type="ECO:0000256" key="1">
    <source>
        <dbReference type="SAM" id="Phobius"/>
    </source>
</evidence>
<evidence type="ECO:0008006" key="6">
    <source>
        <dbReference type="Google" id="ProtNLM"/>
    </source>
</evidence>
<organism evidence="4 5">
    <name type="scientific">Lampropedia cohaerens</name>
    <dbReference type="NCBI Taxonomy" id="1610491"/>
    <lineage>
        <taxon>Bacteria</taxon>
        <taxon>Pseudomonadati</taxon>
        <taxon>Pseudomonadota</taxon>
        <taxon>Betaproteobacteria</taxon>
        <taxon>Burkholderiales</taxon>
        <taxon>Comamonadaceae</taxon>
        <taxon>Lampropedia</taxon>
    </lineage>
</organism>
<dbReference type="Proteomes" id="UP000050580">
    <property type="component" value="Unassembled WGS sequence"/>
</dbReference>
<feature type="transmembrane region" description="Helical" evidence="1">
    <location>
        <begin position="204"/>
        <end position="222"/>
    </location>
</feature>